<dbReference type="Pfam" id="PF00550">
    <property type="entry name" value="PP-binding"/>
    <property type="match status" value="1"/>
</dbReference>
<dbReference type="SUPFAM" id="SSF47336">
    <property type="entry name" value="ACP-like"/>
    <property type="match status" value="1"/>
</dbReference>
<dbReference type="AlphaFoldDB" id="A0A0F3IJA1"/>
<dbReference type="Proteomes" id="UP000033684">
    <property type="component" value="Unassembled WGS sequence"/>
</dbReference>
<gene>
    <name evidence="2" type="ORF">VZ94_09350</name>
</gene>
<protein>
    <recommendedName>
        <fullName evidence="1">Carrier domain-containing protein</fullName>
    </recommendedName>
</protein>
<dbReference type="EMBL" id="LAJX01000090">
    <property type="protein sequence ID" value="KJV06752.1"/>
    <property type="molecule type" value="Genomic_DNA"/>
</dbReference>
<accession>A0A0F3IJA1</accession>
<reference evidence="2 3" key="2">
    <citation type="journal article" date="2016" name="Microb. Ecol.">
        <title>Genome Characteristics of a Novel Type I Methanotroph (Sn10-6) Isolated from a Flooded Indian Rice Field.</title>
        <authorList>
            <person name="Rahalkar M.C."/>
            <person name="Pandit P.S."/>
            <person name="Dhakephalkar P.K."/>
            <person name="Pore S."/>
            <person name="Arora P."/>
            <person name="Kapse N."/>
        </authorList>
    </citation>
    <scope>NUCLEOTIDE SEQUENCE [LARGE SCALE GENOMIC DNA]</scope>
    <source>
        <strain evidence="2 3">Sn10-6</strain>
    </source>
</reference>
<sequence>MIQRDYRCEEIAELLCAFLRDNVLADGVDITPDTELSRIGVDSFSLMELVLFIERQLNLSLPAESLNPETIASVRSLSEYCEVLLSQNDA</sequence>
<evidence type="ECO:0000313" key="3">
    <source>
        <dbReference type="Proteomes" id="UP000033684"/>
    </source>
</evidence>
<dbReference type="InterPro" id="IPR009081">
    <property type="entry name" value="PP-bd_ACP"/>
</dbReference>
<dbReference type="OrthoDB" id="677810at2"/>
<proteinExistence type="predicted"/>
<dbReference type="RefSeq" id="WP_045779022.1">
    <property type="nucleotide sequence ID" value="NZ_LAJX01000090.1"/>
</dbReference>
<evidence type="ECO:0000313" key="2">
    <source>
        <dbReference type="EMBL" id="KJV06752.1"/>
    </source>
</evidence>
<dbReference type="InterPro" id="IPR036736">
    <property type="entry name" value="ACP-like_sf"/>
</dbReference>
<feature type="domain" description="Carrier" evidence="1">
    <location>
        <begin position="5"/>
        <end position="85"/>
    </location>
</feature>
<reference evidence="3" key="1">
    <citation type="submission" date="2015-03" db="EMBL/GenBank/DDBJ databases">
        <title>Draft genome sequence of a novel methanotroph (Sn10-6) isolated from flooded ricefield rhizosphere in India.</title>
        <authorList>
            <person name="Pandit P.S."/>
            <person name="Pore S.D."/>
            <person name="Arora P."/>
            <person name="Kapse N.G."/>
            <person name="Dhakephalkar P.K."/>
            <person name="Rahalkar M.C."/>
        </authorList>
    </citation>
    <scope>NUCLEOTIDE SEQUENCE [LARGE SCALE GENOMIC DNA]</scope>
    <source>
        <strain evidence="3">Sn10-6</strain>
    </source>
</reference>
<evidence type="ECO:0000259" key="1">
    <source>
        <dbReference type="PROSITE" id="PS50075"/>
    </source>
</evidence>
<comment type="caution">
    <text evidence="2">The sequence shown here is derived from an EMBL/GenBank/DDBJ whole genome shotgun (WGS) entry which is preliminary data.</text>
</comment>
<dbReference type="PROSITE" id="PS50075">
    <property type="entry name" value="CARRIER"/>
    <property type="match status" value="1"/>
</dbReference>
<organism evidence="2 3">
    <name type="scientific">Methylocucumis oryzae</name>
    <dbReference type="NCBI Taxonomy" id="1632867"/>
    <lineage>
        <taxon>Bacteria</taxon>
        <taxon>Pseudomonadati</taxon>
        <taxon>Pseudomonadota</taxon>
        <taxon>Gammaproteobacteria</taxon>
        <taxon>Methylococcales</taxon>
        <taxon>Methylococcaceae</taxon>
        <taxon>Methylocucumis</taxon>
    </lineage>
</organism>
<dbReference type="Gene3D" id="1.10.1200.10">
    <property type="entry name" value="ACP-like"/>
    <property type="match status" value="1"/>
</dbReference>
<keyword evidence="3" id="KW-1185">Reference proteome</keyword>
<name>A0A0F3IJA1_9GAMM</name>